<dbReference type="CDD" id="cd00009">
    <property type="entry name" value="AAA"/>
    <property type="match status" value="1"/>
</dbReference>
<dbReference type="PROSITE" id="PS00675">
    <property type="entry name" value="SIGMA54_INTERACT_1"/>
    <property type="match status" value="1"/>
</dbReference>
<keyword evidence="10" id="KW-1185">Reference proteome</keyword>
<reference evidence="10" key="1">
    <citation type="submission" date="2016-11" db="EMBL/GenBank/DDBJ databases">
        <authorList>
            <person name="Varghese N."/>
            <person name="Submissions S."/>
        </authorList>
    </citation>
    <scope>NUCLEOTIDE SEQUENCE [LARGE SCALE GENOMIC DNA]</scope>
    <source>
        <strain evidence="10">DSM 17957</strain>
    </source>
</reference>
<dbReference type="CDD" id="cd00130">
    <property type="entry name" value="PAS"/>
    <property type="match status" value="1"/>
</dbReference>
<evidence type="ECO:0000256" key="4">
    <source>
        <dbReference type="ARBA" id="ARBA00023125"/>
    </source>
</evidence>
<dbReference type="PROSITE" id="PS00676">
    <property type="entry name" value="SIGMA54_INTERACT_2"/>
    <property type="match status" value="1"/>
</dbReference>
<dbReference type="InterPro" id="IPR002197">
    <property type="entry name" value="HTH_Fis"/>
</dbReference>
<evidence type="ECO:0000256" key="1">
    <source>
        <dbReference type="ARBA" id="ARBA00022741"/>
    </source>
</evidence>
<dbReference type="Gene3D" id="1.10.10.60">
    <property type="entry name" value="Homeodomain-like"/>
    <property type="match status" value="1"/>
</dbReference>
<name>A0A1M6FRH7_9FIRM</name>
<dbReference type="InterPro" id="IPR009057">
    <property type="entry name" value="Homeodomain-like_sf"/>
</dbReference>
<organism evidence="9 10">
    <name type="scientific">Geosporobacter subterraneus DSM 17957</name>
    <dbReference type="NCBI Taxonomy" id="1121919"/>
    <lineage>
        <taxon>Bacteria</taxon>
        <taxon>Bacillati</taxon>
        <taxon>Bacillota</taxon>
        <taxon>Clostridia</taxon>
        <taxon>Peptostreptococcales</taxon>
        <taxon>Thermotaleaceae</taxon>
        <taxon>Geosporobacter</taxon>
    </lineage>
</organism>
<evidence type="ECO:0000256" key="5">
    <source>
        <dbReference type="ARBA" id="ARBA00023163"/>
    </source>
</evidence>
<feature type="coiled-coil region" evidence="6">
    <location>
        <begin position="277"/>
        <end position="304"/>
    </location>
</feature>
<dbReference type="Proteomes" id="UP000184536">
    <property type="component" value="Unassembled WGS sequence"/>
</dbReference>
<feature type="domain" description="Sigma-54 factor interaction" evidence="7">
    <location>
        <begin position="311"/>
        <end position="541"/>
    </location>
</feature>
<keyword evidence="4 9" id="KW-0238">DNA-binding</keyword>
<accession>A0A1M6FRH7</accession>
<evidence type="ECO:0000256" key="3">
    <source>
        <dbReference type="ARBA" id="ARBA00023015"/>
    </source>
</evidence>
<dbReference type="InterPro" id="IPR025944">
    <property type="entry name" value="Sigma_54_int_dom_CS"/>
</dbReference>
<dbReference type="InterPro" id="IPR025662">
    <property type="entry name" value="Sigma_54_int_dom_ATP-bd_1"/>
</dbReference>
<dbReference type="InterPro" id="IPR035965">
    <property type="entry name" value="PAS-like_dom_sf"/>
</dbReference>
<sequence length="625" mass="70509">MFAQDSYIQQFTDMMSEGFIFIDHQGNIQVYNRKAKEIFGIIYNEGIGHEAGKLESGDIVIIADNCLGKDDGDLKAEDLAVLGFDDNGLEEGDSVILAGVYQEKKYPPIYKYKKTFEGRDDLRLTERYNGLDIDARIEGYNGEIHIRVNQEDFPIEFVNAIGHIVIIDGKTGRIKFYQSRGYTARGESIGDILKGKTYRAKGKGAEELNVIGKNIFEIHMGGPTINEFYDAATGKNLCYQDKFREINGRSTLCTLLPVDRKGKRIGAALKVEDISELRKVIRERDEALKSVDEMEQRLRAHEREEHLFPEIVGDSQELLYAKKLAYKASKTNSTVLLLGESGTGKTLFARAIHEGERFRERPFIHVNCASIPENLLESELFGYERGAFTGAKHEGKMGLFEAANGGTIFLDEIGELTPYLQGKLLQVLQNKTFIAVGGTKMITVDVRIIAATNKNLEHEMLQGRFREDLYYRINVFPIMIPPLRQRKQDIYPLVYALLPEICRRIGSEEKTISGEALQVLAAYNWPGNIRELENVLERAANLAEGNTILSTHLNILRNENKAAGMLNRIRPIKEVLEETEKSAIENALRLSGGQKQTAMEALGIGKTQFYEKLKKYKLSSSEKRN</sequence>
<evidence type="ECO:0000256" key="2">
    <source>
        <dbReference type="ARBA" id="ARBA00022840"/>
    </source>
</evidence>
<dbReference type="PANTHER" id="PTHR32071">
    <property type="entry name" value="TRANSCRIPTIONAL REGULATORY PROTEIN"/>
    <property type="match status" value="1"/>
</dbReference>
<dbReference type="GO" id="GO:0006355">
    <property type="term" value="P:regulation of DNA-templated transcription"/>
    <property type="evidence" value="ECO:0007669"/>
    <property type="project" value="InterPro"/>
</dbReference>
<feature type="domain" description="PAS" evidence="8">
    <location>
        <begin position="4"/>
        <end position="48"/>
    </location>
</feature>
<dbReference type="PANTHER" id="PTHR32071:SF121">
    <property type="entry name" value="SIGMA L-DEPENDENT TRANSCRIPTIONAL REGULATOR YQIR-RELATED"/>
    <property type="match status" value="1"/>
</dbReference>
<keyword evidence="2" id="KW-0067">ATP-binding</keyword>
<dbReference type="InterPro" id="IPR000014">
    <property type="entry name" value="PAS"/>
</dbReference>
<protein>
    <submittedName>
        <fullName evidence="9">Transcriptional regulator containing PAS, AAA-type ATPase, and DNA-binding Fis domains</fullName>
    </submittedName>
</protein>
<evidence type="ECO:0000313" key="9">
    <source>
        <dbReference type="EMBL" id="SHJ00273.1"/>
    </source>
</evidence>
<dbReference type="SUPFAM" id="SSF46689">
    <property type="entry name" value="Homeodomain-like"/>
    <property type="match status" value="1"/>
</dbReference>
<dbReference type="GO" id="GO:0005524">
    <property type="term" value="F:ATP binding"/>
    <property type="evidence" value="ECO:0007669"/>
    <property type="project" value="UniProtKB-KW"/>
</dbReference>
<dbReference type="Pfam" id="PF00158">
    <property type="entry name" value="Sigma54_activat"/>
    <property type="match status" value="1"/>
</dbReference>
<dbReference type="PROSITE" id="PS00688">
    <property type="entry name" value="SIGMA54_INTERACT_3"/>
    <property type="match status" value="1"/>
</dbReference>
<dbReference type="InterPro" id="IPR025943">
    <property type="entry name" value="Sigma_54_int_dom_ATP-bd_2"/>
</dbReference>
<dbReference type="STRING" id="1121919.SAMN02745975_01063"/>
<evidence type="ECO:0000259" key="8">
    <source>
        <dbReference type="PROSITE" id="PS50112"/>
    </source>
</evidence>
<dbReference type="InterPro" id="IPR002078">
    <property type="entry name" value="Sigma_54_int"/>
</dbReference>
<evidence type="ECO:0000259" key="7">
    <source>
        <dbReference type="PROSITE" id="PS50045"/>
    </source>
</evidence>
<dbReference type="Pfam" id="PF02954">
    <property type="entry name" value="HTH_8"/>
    <property type="match status" value="1"/>
</dbReference>
<dbReference type="AlphaFoldDB" id="A0A1M6FRH7"/>
<evidence type="ECO:0000256" key="6">
    <source>
        <dbReference type="SAM" id="Coils"/>
    </source>
</evidence>
<keyword evidence="3" id="KW-0805">Transcription regulation</keyword>
<dbReference type="FunFam" id="3.40.50.300:FF:000006">
    <property type="entry name" value="DNA-binding transcriptional regulator NtrC"/>
    <property type="match status" value="1"/>
</dbReference>
<dbReference type="InterPro" id="IPR003593">
    <property type="entry name" value="AAA+_ATPase"/>
</dbReference>
<dbReference type="GO" id="GO:0043565">
    <property type="term" value="F:sequence-specific DNA binding"/>
    <property type="evidence" value="ECO:0007669"/>
    <property type="project" value="InterPro"/>
</dbReference>
<dbReference type="Pfam" id="PF25601">
    <property type="entry name" value="AAA_lid_14"/>
    <property type="match status" value="1"/>
</dbReference>
<dbReference type="SUPFAM" id="SSF55785">
    <property type="entry name" value="PYP-like sensor domain (PAS domain)"/>
    <property type="match status" value="1"/>
</dbReference>
<dbReference type="Gene3D" id="3.40.50.300">
    <property type="entry name" value="P-loop containing nucleotide triphosphate hydrolases"/>
    <property type="match status" value="1"/>
</dbReference>
<dbReference type="RefSeq" id="WP_110940321.1">
    <property type="nucleotide sequence ID" value="NZ_FQZV01000012.1"/>
</dbReference>
<dbReference type="SUPFAM" id="SSF52540">
    <property type="entry name" value="P-loop containing nucleoside triphosphate hydrolases"/>
    <property type="match status" value="1"/>
</dbReference>
<keyword evidence="1" id="KW-0547">Nucleotide-binding</keyword>
<dbReference type="InterPro" id="IPR058031">
    <property type="entry name" value="AAA_lid_NorR"/>
</dbReference>
<dbReference type="PROSITE" id="PS50112">
    <property type="entry name" value="PAS"/>
    <property type="match status" value="1"/>
</dbReference>
<evidence type="ECO:0000313" key="10">
    <source>
        <dbReference type="Proteomes" id="UP000184536"/>
    </source>
</evidence>
<keyword evidence="6" id="KW-0175">Coiled coil</keyword>
<dbReference type="InterPro" id="IPR027417">
    <property type="entry name" value="P-loop_NTPase"/>
</dbReference>
<proteinExistence type="predicted"/>
<dbReference type="OrthoDB" id="9803970at2"/>
<dbReference type="SMART" id="SM00382">
    <property type="entry name" value="AAA"/>
    <property type="match status" value="1"/>
</dbReference>
<dbReference type="PROSITE" id="PS50045">
    <property type="entry name" value="SIGMA54_INTERACT_4"/>
    <property type="match status" value="1"/>
</dbReference>
<dbReference type="Gene3D" id="1.10.8.60">
    <property type="match status" value="1"/>
</dbReference>
<keyword evidence="5" id="KW-0804">Transcription</keyword>
<gene>
    <name evidence="9" type="ORF">SAMN02745975_01063</name>
</gene>
<dbReference type="EMBL" id="FQZV01000012">
    <property type="protein sequence ID" value="SHJ00273.1"/>
    <property type="molecule type" value="Genomic_DNA"/>
</dbReference>